<dbReference type="InterPro" id="IPR051907">
    <property type="entry name" value="DoxX-like_oxidoreductase"/>
</dbReference>
<dbReference type="Pfam" id="PF07681">
    <property type="entry name" value="DoxX"/>
    <property type="match status" value="1"/>
</dbReference>
<dbReference type="GO" id="GO:0005886">
    <property type="term" value="C:plasma membrane"/>
    <property type="evidence" value="ECO:0007669"/>
    <property type="project" value="UniProtKB-SubCell"/>
</dbReference>
<keyword evidence="6 7" id="KW-0472">Membrane</keyword>
<feature type="transmembrane region" description="Helical" evidence="7">
    <location>
        <begin position="21"/>
        <end position="39"/>
    </location>
</feature>
<gene>
    <name evidence="8" type="primary">yphA2</name>
    <name evidence="8" type="ORF">VPARA_60520</name>
</gene>
<keyword evidence="4 7" id="KW-0812">Transmembrane</keyword>
<evidence type="ECO:0000256" key="1">
    <source>
        <dbReference type="ARBA" id="ARBA00004651"/>
    </source>
</evidence>
<keyword evidence="5 7" id="KW-1133">Transmembrane helix</keyword>
<evidence type="ECO:0000256" key="4">
    <source>
        <dbReference type="ARBA" id="ARBA00022692"/>
    </source>
</evidence>
<evidence type="ECO:0000256" key="6">
    <source>
        <dbReference type="ARBA" id="ARBA00023136"/>
    </source>
</evidence>
<evidence type="ECO:0000313" key="8">
    <source>
        <dbReference type="EMBL" id="KLN52785.1"/>
    </source>
</evidence>
<dbReference type="PANTHER" id="PTHR33452">
    <property type="entry name" value="OXIDOREDUCTASE CATD-RELATED"/>
    <property type="match status" value="1"/>
</dbReference>
<evidence type="ECO:0000256" key="5">
    <source>
        <dbReference type="ARBA" id="ARBA00022989"/>
    </source>
</evidence>
<evidence type="ECO:0000313" key="9">
    <source>
        <dbReference type="Proteomes" id="UP000035170"/>
    </source>
</evidence>
<evidence type="ECO:0000256" key="7">
    <source>
        <dbReference type="SAM" id="Phobius"/>
    </source>
</evidence>
<dbReference type="Proteomes" id="UP000035170">
    <property type="component" value="Unassembled WGS sequence"/>
</dbReference>
<comment type="subcellular location">
    <subcellularLocation>
        <location evidence="1">Cell membrane</location>
        <topology evidence="1">Multi-pass membrane protein</topology>
    </subcellularLocation>
</comment>
<dbReference type="EMBL" id="JZWI01000044">
    <property type="protein sequence ID" value="KLN52785.1"/>
    <property type="molecule type" value="Genomic_DNA"/>
</dbReference>
<sequence>MQRSMKSHSESFGFTPEHELIVGRVLIAALFLVAGLRKIMNWDATTAGFSKLGVPVVDVVLPLVVLIELLGGFMLVFGWRERWVAYVLAAFTLAAGIIGHAFWNADAAQFGNQLNHFLKNLAVCGGLVCLASISRRSA</sequence>
<evidence type="ECO:0000256" key="2">
    <source>
        <dbReference type="ARBA" id="ARBA00006679"/>
    </source>
</evidence>
<accession>A0A0H2M6T5</accession>
<feature type="transmembrane region" description="Helical" evidence="7">
    <location>
        <begin position="117"/>
        <end position="134"/>
    </location>
</feature>
<dbReference type="AlphaFoldDB" id="A0A0H2M6T5"/>
<dbReference type="PATRIC" id="fig|34073.19.peg.6215"/>
<keyword evidence="3" id="KW-1003">Cell membrane</keyword>
<organism evidence="8 9">
    <name type="scientific">Variovorax paradoxus</name>
    <dbReference type="NCBI Taxonomy" id="34073"/>
    <lineage>
        <taxon>Bacteria</taxon>
        <taxon>Pseudomonadati</taxon>
        <taxon>Pseudomonadota</taxon>
        <taxon>Betaproteobacteria</taxon>
        <taxon>Burkholderiales</taxon>
        <taxon>Comamonadaceae</taxon>
        <taxon>Variovorax</taxon>
    </lineage>
</organism>
<comment type="similarity">
    <text evidence="2">Belongs to the DoxX family.</text>
</comment>
<feature type="transmembrane region" description="Helical" evidence="7">
    <location>
        <begin position="84"/>
        <end position="105"/>
    </location>
</feature>
<evidence type="ECO:0000256" key="3">
    <source>
        <dbReference type="ARBA" id="ARBA00022475"/>
    </source>
</evidence>
<protein>
    <submittedName>
        <fullName evidence="8">Inner membrane protein YphA</fullName>
    </submittedName>
</protein>
<feature type="transmembrane region" description="Helical" evidence="7">
    <location>
        <begin position="59"/>
        <end position="77"/>
    </location>
</feature>
<proteinExistence type="inferred from homology"/>
<reference evidence="8 9" key="1">
    <citation type="submission" date="2015-03" db="EMBL/GenBank/DDBJ databases">
        <title>Genome sequence of Variovorax paradoxus TBEA6.</title>
        <authorList>
            <person name="Poehlein A."/>
            <person name="Schuldes J."/>
            <person name="Wuebbeler J.H."/>
            <person name="Hiessl S."/>
            <person name="Steinbuechel A."/>
            <person name="Daniel R."/>
        </authorList>
    </citation>
    <scope>NUCLEOTIDE SEQUENCE [LARGE SCALE GENOMIC DNA]</scope>
    <source>
        <strain evidence="8 9">TBEA6</strain>
    </source>
</reference>
<keyword evidence="9" id="KW-1185">Reference proteome</keyword>
<name>A0A0H2M6T5_VARPD</name>
<comment type="caution">
    <text evidence="8">The sequence shown here is derived from an EMBL/GenBank/DDBJ whole genome shotgun (WGS) entry which is preliminary data.</text>
</comment>
<dbReference type="PANTHER" id="PTHR33452:SF1">
    <property type="entry name" value="INNER MEMBRANE PROTEIN YPHA-RELATED"/>
    <property type="match status" value="1"/>
</dbReference>
<dbReference type="InterPro" id="IPR032808">
    <property type="entry name" value="DoxX"/>
</dbReference>